<keyword evidence="2" id="KW-1133">Transmembrane helix</keyword>
<feature type="transmembrane region" description="Helical" evidence="2">
    <location>
        <begin position="51"/>
        <end position="68"/>
    </location>
</feature>
<evidence type="ECO:0000313" key="3">
    <source>
        <dbReference type="EMBL" id="KAK5896324.1"/>
    </source>
</evidence>
<dbReference type="EMBL" id="JAURVH010001534">
    <property type="protein sequence ID" value="KAK5896324.1"/>
    <property type="molecule type" value="Genomic_DNA"/>
</dbReference>
<keyword evidence="4" id="KW-1185">Reference proteome</keyword>
<dbReference type="AlphaFoldDB" id="A0AAN8C3E4"/>
<feature type="compositionally biased region" description="Basic residues" evidence="1">
    <location>
        <begin position="1"/>
        <end position="10"/>
    </location>
</feature>
<evidence type="ECO:0000256" key="1">
    <source>
        <dbReference type="SAM" id="MobiDB-lite"/>
    </source>
</evidence>
<protein>
    <submittedName>
        <fullName evidence="3">Uncharacterized protein</fullName>
    </submittedName>
</protein>
<sequence length="69" mass="7497">MPIRRSHARGCRGAAARSSGCSPLSTEMNGKARVSTPAPQSAVMKTSCRETLTFCSRYIIIIIIIIIMK</sequence>
<evidence type="ECO:0000313" key="4">
    <source>
        <dbReference type="Proteomes" id="UP001331515"/>
    </source>
</evidence>
<name>A0AAN8C3E4_CHAGU</name>
<keyword evidence="2" id="KW-0472">Membrane</keyword>
<gene>
    <name evidence="3" type="ORF">CgunFtcFv8_009939</name>
</gene>
<reference evidence="3 4" key="1">
    <citation type="journal article" date="2023" name="Mol. Biol. Evol.">
        <title>Genomics of Secondarily Temperate Adaptation in the Only Non-Antarctic Icefish.</title>
        <authorList>
            <person name="Rivera-Colon A.G."/>
            <person name="Rayamajhi N."/>
            <person name="Minhas B.F."/>
            <person name="Madrigal G."/>
            <person name="Bilyk K.T."/>
            <person name="Yoon V."/>
            <person name="Hune M."/>
            <person name="Gregory S."/>
            <person name="Cheng C.H.C."/>
            <person name="Catchen J.M."/>
        </authorList>
    </citation>
    <scope>NUCLEOTIDE SEQUENCE [LARGE SCALE GENOMIC DNA]</scope>
    <source>
        <tissue evidence="3">White muscle</tissue>
    </source>
</reference>
<comment type="caution">
    <text evidence="3">The sequence shown here is derived from an EMBL/GenBank/DDBJ whole genome shotgun (WGS) entry which is preliminary data.</text>
</comment>
<organism evidence="3 4">
    <name type="scientific">Champsocephalus gunnari</name>
    <name type="common">Mackerel icefish</name>
    <dbReference type="NCBI Taxonomy" id="52237"/>
    <lineage>
        <taxon>Eukaryota</taxon>
        <taxon>Metazoa</taxon>
        <taxon>Chordata</taxon>
        <taxon>Craniata</taxon>
        <taxon>Vertebrata</taxon>
        <taxon>Euteleostomi</taxon>
        <taxon>Actinopterygii</taxon>
        <taxon>Neopterygii</taxon>
        <taxon>Teleostei</taxon>
        <taxon>Neoteleostei</taxon>
        <taxon>Acanthomorphata</taxon>
        <taxon>Eupercaria</taxon>
        <taxon>Perciformes</taxon>
        <taxon>Notothenioidei</taxon>
        <taxon>Channichthyidae</taxon>
        <taxon>Champsocephalus</taxon>
    </lineage>
</organism>
<feature type="compositionally biased region" description="Low complexity" evidence="1">
    <location>
        <begin position="11"/>
        <end position="22"/>
    </location>
</feature>
<accession>A0AAN8C3E4</accession>
<dbReference type="Proteomes" id="UP001331515">
    <property type="component" value="Unassembled WGS sequence"/>
</dbReference>
<proteinExistence type="predicted"/>
<evidence type="ECO:0000256" key="2">
    <source>
        <dbReference type="SAM" id="Phobius"/>
    </source>
</evidence>
<feature type="region of interest" description="Disordered" evidence="1">
    <location>
        <begin position="1"/>
        <end position="40"/>
    </location>
</feature>
<keyword evidence="2" id="KW-0812">Transmembrane</keyword>